<evidence type="ECO:0000256" key="2">
    <source>
        <dbReference type="ARBA" id="ARBA00022525"/>
    </source>
</evidence>
<protein>
    <recommendedName>
        <fullName evidence="4">Carbohydrate-binding module family 96 domain-containing protein</fullName>
    </recommendedName>
</protein>
<evidence type="ECO:0000313" key="6">
    <source>
        <dbReference type="Proteomes" id="UP001519308"/>
    </source>
</evidence>
<keyword evidence="3" id="KW-0732">Signal</keyword>
<dbReference type="InterPro" id="IPR055372">
    <property type="entry name" value="CBM96"/>
</dbReference>
<dbReference type="EMBL" id="JAGGLL010000045">
    <property type="protein sequence ID" value="MBP2024014.1"/>
    <property type="molecule type" value="Genomic_DNA"/>
</dbReference>
<comment type="caution">
    <text evidence="5">The sequence shown here is derived from an EMBL/GenBank/DDBJ whole genome shotgun (WGS) entry which is preliminary data.</text>
</comment>
<reference evidence="5 6" key="1">
    <citation type="submission" date="2021-03" db="EMBL/GenBank/DDBJ databases">
        <title>Genomic Encyclopedia of Type Strains, Phase IV (KMG-IV): sequencing the most valuable type-strain genomes for metagenomic binning, comparative biology and taxonomic classification.</title>
        <authorList>
            <person name="Goeker M."/>
        </authorList>
    </citation>
    <scope>NUCLEOTIDE SEQUENCE [LARGE SCALE GENOMIC DNA]</scope>
    <source>
        <strain evidence="5 6">DSM 28650</strain>
    </source>
</reference>
<dbReference type="Pfam" id="PF24517">
    <property type="entry name" value="CBM96"/>
    <property type="match status" value="1"/>
</dbReference>
<evidence type="ECO:0000256" key="1">
    <source>
        <dbReference type="ARBA" id="ARBA00004613"/>
    </source>
</evidence>
<keyword evidence="2" id="KW-0964">Secreted</keyword>
<comment type="subcellular location">
    <subcellularLocation>
        <location evidence="1">Secreted</location>
    </subcellularLocation>
</comment>
<dbReference type="RefSeq" id="WP_209649940.1">
    <property type="nucleotide sequence ID" value="NZ_JAGGLL010000045.1"/>
</dbReference>
<evidence type="ECO:0000313" key="5">
    <source>
        <dbReference type="EMBL" id="MBP2024014.1"/>
    </source>
</evidence>
<proteinExistence type="predicted"/>
<keyword evidence="6" id="KW-1185">Reference proteome</keyword>
<organism evidence="5 6">
    <name type="scientific">Clostridium punense</name>
    <dbReference type="NCBI Taxonomy" id="1054297"/>
    <lineage>
        <taxon>Bacteria</taxon>
        <taxon>Bacillati</taxon>
        <taxon>Bacillota</taxon>
        <taxon>Clostridia</taxon>
        <taxon>Eubacteriales</taxon>
        <taxon>Clostridiaceae</taxon>
        <taxon>Clostridium</taxon>
    </lineage>
</organism>
<feature type="domain" description="Carbohydrate-binding module family 96" evidence="4">
    <location>
        <begin position="24"/>
        <end position="151"/>
    </location>
</feature>
<dbReference type="NCBIfam" id="NF033679">
    <property type="entry name" value="DNRLRE_dom"/>
    <property type="match status" value="1"/>
</dbReference>
<sequence length="263" mass="29437">MAVILVPATKSLTVTNKIPFGNINDNTIIVGDDGEFSYISYLYFDISSIPSDVLIVDAELILFKTNNFYNNLNKVLYISSISDYFSTYTNYNNRPKTNGVIKKTFFPLTSKISVSINVTNLLRLWSSNQLKNTGVVIFSDSRSDLSEFGSAVSDDRYIIPFLRVIVKPMHNESETKKKVDIATTKKIQVIGAVEPHSKYEAVVNVEVTRANSGKVDNYYVADEYDNSEGMTSLSIDKTYNVAIIPAEKAGDEEVVNFYGSYKE</sequence>
<accession>A0ABS4K892</accession>
<evidence type="ECO:0000259" key="4">
    <source>
        <dbReference type="Pfam" id="PF24517"/>
    </source>
</evidence>
<dbReference type="Proteomes" id="UP001519308">
    <property type="component" value="Unassembled WGS sequence"/>
</dbReference>
<dbReference type="Gene3D" id="2.60.120.970">
    <property type="match status" value="1"/>
</dbReference>
<gene>
    <name evidence="5" type="ORF">J2Z44_003864</name>
</gene>
<evidence type="ECO:0000256" key="3">
    <source>
        <dbReference type="ARBA" id="ARBA00022729"/>
    </source>
</evidence>
<name>A0ABS4K892_9CLOT</name>